<feature type="transmembrane region" description="Helical" evidence="6">
    <location>
        <begin position="169"/>
        <end position="193"/>
    </location>
</feature>
<accession>A0AAD9SG40</accession>
<dbReference type="PANTHER" id="PTHR33048:SF47">
    <property type="entry name" value="INTEGRAL MEMBRANE PROTEIN-RELATED"/>
    <property type="match status" value="1"/>
</dbReference>
<dbReference type="PANTHER" id="PTHR33048">
    <property type="entry name" value="PTH11-LIKE INTEGRAL MEMBRANE PROTEIN (AFU_ORTHOLOGUE AFUA_5G11245)"/>
    <property type="match status" value="1"/>
</dbReference>
<keyword evidence="9" id="KW-1185">Reference proteome</keyword>
<gene>
    <name evidence="8" type="ORF">N8I77_005653</name>
</gene>
<comment type="subcellular location">
    <subcellularLocation>
        <location evidence="1">Membrane</location>
        <topology evidence="1">Multi-pass membrane protein</topology>
    </subcellularLocation>
</comment>
<dbReference type="Proteomes" id="UP001265746">
    <property type="component" value="Unassembled WGS sequence"/>
</dbReference>
<comment type="caution">
    <text evidence="8">The sequence shown here is derived from an EMBL/GenBank/DDBJ whole genome shotgun (WGS) entry which is preliminary data.</text>
</comment>
<evidence type="ECO:0000313" key="9">
    <source>
        <dbReference type="Proteomes" id="UP001265746"/>
    </source>
</evidence>
<evidence type="ECO:0000313" key="8">
    <source>
        <dbReference type="EMBL" id="KAK2606934.1"/>
    </source>
</evidence>
<comment type="similarity">
    <text evidence="5">Belongs to the SAT4 family.</text>
</comment>
<keyword evidence="2 6" id="KW-0812">Transmembrane</keyword>
<dbReference type="AlphaFoldDB" id="A0AAD9SG40"/>
<evidence type="ECO:0000256" key="2">
    <source>
        <dbReference type="ARBA" id="ARBA00022692"/>
    </source>
</evidence>
<keyword evidence="4 6" id="KW-0472">Membrane</keyword>
<organism evidence="8 9">
    <name type="scientific">Phomopsis amygdali</name>
    <name type="common">Fusicoccum amygdali</name>
    <dbReference type="NCBI Taxonomy" id="1214568"/>
    <lineage>
        <taxon>Eukaryota</taxon>
        <taxon>Fungi</taxon>
        <taxon>Dikarya</taxon>
        <taxon>Ascomycota</taxon>
        <taxon>Pezizomycotina</taxon>
        <taxon>Sordariomycetes</taxon>
        <taxon>Sordariomycetidae</taxon>
        <taxon>Diaporthales</taxon>
        <taxon>Diaporthaceae</taxon>
        <taxon>Diaporthe</taxon>
    </lineage>
</organism>
<feature type="transmembrane region" description="Helical" evidence="6">
    <location>
        <begin position="205"/>
        <end position="223"/>
    </location>
</feature>
<protein>
    <recommendedName>
        <fullName evidence="7">Rhodopsin domain-containing protein</fullName>
    </recommendedName>
</protein>
<keyword evidence="3 6" id="KW-1133">Transmembrane helix</keyword>
<evidence type="ECO:0000256" key="1">
    <source>
        <dbReference type="ARBA" id="ARBA00004141"/>
    </source>
</evidence>
<feature type="transmembrane region" description="Helical" evidence="6">
    <location>
        <begin position="6"/>
        <end position="34"/>
    </location>
</feature>
<dbReference type="Pfam" id="PF20684">
    <property type="entry name" value="Fung_rhodopsin"/>
    <property type="match status" value="1"/>
</dbReference>
<dbReference type="GO" id="GO:0016020">
    <property type="term" value="C:membrane"/>
    <property type="evidence" value="ECO:0007669"/>
    <property type="project" value="UniProtKB-SubCell"/>
</dbReference>
<feature type="transmembrane region" description="Helical" evidence="6">
    <location>
        <begin position="89"/>
        <end position="112"/>
    </location>
</feature>
<sequence length="312" mass="34545">MAVHGVAPVAVGVMVATSVLFVLASISIVLRFVARRRTNGTGIDDWTALSAYIFLLAVSICHYLITAPYGYAGQPQSEFSVQQMRQFLMVLYADNICYTCCTVTVKLSILLLLRRIFTTRPFRITTIVFAGILIVWWITVLCFQIFSCKPVHSFWDFTLQESCIDTTKFYNGVAISNIIFDFALLILPLPMVWQLQMSIRRKFQVSFIFVLGGFTVICSILRTHALGTLDVANTTGTITGVGMWTIIECGVGVICSCLPPTAVLFRSLQDKVRSTVRTHKTNDSVKLLDMGIGSSGSKLEQHAPPGSQYSVI</sequence>
<dbReference type="EMBL" id="JAUJFL010000003">
    <property type="protein sequence ID" value="KAK2606934.1"/>
    <property type="molecule type" value="Genomic_DNA"/>
</dbReference>
<feature type="transmembrane region" description="Helical" evidence="6">
    <location>
        <begin position="46"/>
        <end position="69"/>
    </location>
</feature>
<reference evidence="8" key="1">
    <citation type="submission" date="2023-06" db="EMBL/GenBank/DDBJ databases">
        <authorList>
            <person name="Noh H."/>
        </authorList>
    </citation>
    <scope>NUCLEOTIDE SEQUENCE</scope>
    <source>
        <strain evidence="8">DUCC20226</strain>
    </source>
</reference>
<evidence type="ECO:0000256" key="5">
    <source>
        <dbReference type="ARBA" id="ARBA00038359"/>
    </source>
</evidence>
<evidence type="ECO:0000256" key="4">
    <source>
        <dbReference type="ARBA" id="ARBA00023136"/>
    </source>
</evidence>
<evidence type="ECO:0000256" key="3">
    <source>
        <dbReference type="ARBA" id="ARBA00022989"/>
    </source>
</evidence>
<dbReference type="InterPro" id="IPR049326">
    <property type="entry name" value="Rhodopsin_dom_fungi"/>
</dbReference>
<feature type="transmembrane region" description="Helical" evidence="6">
    <location>
        <begin position="243"/>
        <end position="265"/>
    </location>
</feature>
<feature type="domain" description="Rhodopsin" evidence="7">
    <location>
        <begin position="30"/>
        <end position="266"/>
    </location>
</feature>
<evidence type="ECO:0000256" key="6">
    <source>
        <dbReference type="SAM" id="Phobius"/>
    </source>
</evidence>
<proteinExistence type="inferred from homology"/>
<feature type="transmembrane region" description="Helical" evidence="6">
    <location>
        <begin position="124"/>
        <end position="146"/>
    </location>
</feature>
<evidence type="ECO:0000259" key="7">
    <source>
        <dbReference type="Pfam" id="PF20684"/>
    </source>
</evidence>
<dbReference type="InterPro" id="IPR052337">
    <property type="entry name" value="SAT4-like"/>
</dbReference>
<name>A0AAD9SG40_PHOAM</name>